<accession>A0A9N7TX80</accession>
<dbReference type="GO" id="GO:0032456">
    <property type="term" value="P:endocytic recycling"/>
    <property type="evidence" value="ECO:0007669"/>
    <property type="project" value="TreeGrafter"/>
</dbReference>
<comment type="caution">
    <text evidence="6">The sequence shown here is derived from an EMBL/GenBank/DDBJ whole genome shotgun (WGS) entry which is preliminary data.</text>
</comment>
<dbReference type="InterPro" id="IPR037516">
    <property type="entry name" value="Tripartite_DENN"/>
</dbReference>
<dbReference type="InterPro" id="IPR005112">
    <property type="entry name" value="dDENN_dom"/>
</dbReference>
<dbReference type="GO" id="GO:0030136">
    <property type="term" value="C:clathrin-coated vesicle"/>
    <property type="evidence" value="ECO:0007669"/>
    <property type="project" value="UniProtKB-SubCell"/>
</dbReference>
<evidence type="ECO:0000256" key="3">
    <source>
        <dbReference type="ARBA" id="ARBA00023329"/>
    </source>
</evidence>
<dbReference type="PANTHER" id="PTHR13196:SF24">
    <property type="entry name" value="DENN DOMAIN-CONTAINING PROTEIN 1B"/>
    <property type="match status" value="1"/>
</dbReference>
<dbReference type="Gene3D" id="6.10.140.1000">
    <property type="match status" value="1"/>
</dbReference>
<dbReference type="GO" id="GO:0016607">
    <property type="term" value="C:nuclear speck"/>
    <property type="evidence" value="ECO:0007669"/>
    <property type="project" value="TreeGrafter"/>
</dbReference>
<feature type="compositionally biased region" description="Basic and acidic residues" evidence="4">
    <location>
        <begin position="42"/>
        <end position="54"/>
    </location>
</feature>
<dbReference type="Gene3D" id="3.40.50.11500">
    <property type="match status" value="1"/>
</dbReference>
<dbReference type="Pfam" id="PF03455">
    <property type="entry name" value="dDENN"/>
    <property type="match status" value="1"/>
</dbReference>
<evidence type="ECO:0000256" key="2">
    <source>
        <dbReference type="ARBA" id="ARBA00022658"/>
    </source>
</evidence>
<organism evidence="6 7">
    <name type="scientific">Pleuronectes platessa</name>
    <name type="common">European plaice</name>
    <dbReference type="NCBI Taxonomy" id="8262"/>
    <lineage>
        <taxon>Eukaryota</taxon>
        <taxon>Metazoa</taxon>
        <taxon>Chordata</taxon>
        <taxon>Craniata</taxon>
        <taxon>Vertebrata</taxon>
        <taxon>Euteleostomi</taxon>
        <taxon>Actinopterygii</taxon>
        <taxon>Neopterygii</taxon>
        <taxon>Teleostei</taxon>
        <taxon>Neoteleostei</taxon>
        <taxon>Acanthomorphata</taxon>
        <taxon>Carangaria</taxon>
        <taxon>Pleuronectiformes</taxon>
        <taxon>Pleuronectoidei</taxon>
        <taxon>Pleuronectidae</taxon>
        <taxon>Pleuronectes</taxon>
    </lineage>
</organism>
<comment type="subcellular location">
    <subcellularLocation>
        <location evidence="1">Cytoplasmic vesicle</location>
        <location evidence="1">Clathrin-coated vesicle</location>
    </subcellularLocation>
</comment>
<dbReference type="FunFam" id="3.40.50.11500:FF:000001">
    <property type="entry name" value="Putative DENN domain-containing protein 1A"/>
    <property type="match status" value="1"/>
</dbReference>
<evidence type="ECO:0000256" key="4">
    <source>
        <dbReference type="SAM" id="MobiDB-lite"/>
    </source>
</evidence>
<feature type="region of interest" description="Disordered" evidence="4">
    <location>
        <begin position="21"/>
        <end position="72"/>
    </location>
</feature>
<dbReference type="EMBL" id="CADEAL010000447">
    <property type="protein sequence ID" value="CAB1420357.1"/>
    <property type="molecule type" value="Genomic_DNA"/>
</dbReference>
<feature type="compositionally biased region" description="Low complexity" evidence="4">
    <location>
        <begin position="738"/>
        <end position="749"/>
    </location>
</feature>
<dbReference type="GO" id="GO:0005829">
    <property type="term" value="C:cytosol"/>
    <property type="evidence" value="ECO:0007669"/>
    <property type="project" value="TreeGrafter"/>
</dbReference>
<evidence type="ECO:0000313" key="6">
    <source>
        <dbReference type="EMBL" id="CAB1420357.1"/>
    </source>
</evidence>
<dbReference type="SMART" id="SM00800">
    <property type="entry name" value="uDENN"/>
    <property type="match status" value="1"/>
</dbReference>
<dbReference type="Pfam" id="PF03456">
    <property type="entry name" value="uDENN"/>
    <property type="match status" value="1"/>
</dbReference>
<dbReference type="GO" id="GO:0006897">
    <property type="term" value="P:endocytosis"/>
    <property type="evidence" value="ECO:0007669"/>
    <property type="project" value="TreeGrafter"/>
</dbReference>
<reference evidence="6" key="1">
    <citation type="submission" date="2020-03" db="EMBL/GenBank/DDBJ databases">
        <authorList>
            <person name="Weist P."/>
        </authorList>
    </citation>
    <scope>NUCLEOTIDE SEQUENCE</scope>
</reference>
<evidence type="ECO:0000259" key="5">
    <source>
        <dbReference type="PROSITE" id="PS50211"/>
    </source>
</evidence>
<dbReference type="Proteomes" id="UP001153269">
    <property type="component" value="Unassembled WGS sequence"/>
</dbReference>
<sequence>MAALMCVTDFTAAHTETQAHTFRKKRQTLGSAAKLGRRTKEKRGGRQERPEHSKRATQSPGLVTRETRSDRQSWDPVLGGCVAGLEWLTHMVLRSAPAPCLNPYAAGGKVPLSPLLPSHLARRACRPSPSPHLPPQPTGEEVLQTIPKFCFPFDVERVNQSQVGQNFTFVLTDIDGKQRFGFCRLTQGCRICICLLSYLPWFEIYYKLLNTLSDYLMKQQENDLNDMLNSLYDLPVPKPFTPVNLSVNEQLYIATGQVLRDRGSKEMHSYFIAPDINGLPTIPESRNLTEYFVAVDVNNMLQLYACMLHERRIIITSSKLSTLTACVHGAAAMLFPMYWQHIFIPVLPPHLLDYCCAPMPYFVGVHLSLLERVRSRSLEDVVILNVDTNTLESPFEDLHNLPSDVVSSLKSKLKKQSTATGSGVARSFMRAQAALFGCYRDALRYKPGEPITFCEESFANHRSSTMRNFLSMAVNLQLFKQFIDGRLAKLNAGRGFTDVFEEEITEGGFCGSNSRSYQQWMHTVKRGGALINTAVTKARSHAKRGIRDIKGRLKAREEEEEGMPVCAGSPTSTKSLSPRRLQKMRRQNLRKSPMSMDPRDLGYGLDDDELDSASKLSSEDSGDVPSYTEDSDDSYSLELDIDSSRSGQMNLLEEILDSLNTTGLDQGKLSAAKSLDFFRSMDELDYKTSTKPTPPTESNPADDSGCAGDQNQGGWNMGQDDSAIHGKHLPPSPRRQPNKSSLKVLKKPVVAPPAPPAPRSAPVPNLSSPERHPGHRFSYMPLLPHSPTPTAPSPTLSYTHSSLAPDSHLDYSPDPVGRSRTISDPQACTESSQTLNQNSSTGILRRKVLSKEMVKQYQEKALHRLGSRVYQEGEEKHRQSAMPVPWEKEVSKEGLLGLGLGLCESPGSGEAVVQEQTLLEEIDARCCLGSVLHTSLQLSQVHCNNSHQQVQSKATEES</sequence>
<keyword evidence="2" id="KW-0344">Guanine-nucleotide releasing factor</keyword>
<feature type="compositionally biased region" description="Pro residues" evidence="4">
    <location>
        <begin position="750"/>
        <end position="761"/>
    </location>
</feature>
<dbReference type="Gene3D" id="3.30.450.200">
    <property type="match status" value="1"/>
</dbReference>
<dbReference type="GO" id="GO:1901981">
    <property type="term" value="F:phosphatidylinositol phosphate binding"/>
    <property type="evidence" value="ECO:0007669"/>
    <property type="project" value="TreeGrafter"/>
</dbReference>
<keyword evidence="3" id="KW-0968">Cytoplasmic vesicle</keyword>
<dbReference type="InterPro" id="IPR040032">
    <property type="entry name" value="DENND1A/B/C"/>
</dbReference>
<keyword evidence="7" id="KW-1185">Reference proteome</keyword>
<proteinExistence type="predicted"/>
<dbReference type="InterPro" id="IPR043153">
    <property type="entry name" value="DENN_C"/>
</dbReference>
<dbReference type="Pfam" id="PF02141">
    <property type="entry name" value="DENN"/>
    <property type="match status" value="1"/>
</dbReference>
<evidence type="ECO:0000256" key="1">
    <source>
        <dbReference type="ARBA" id="ARBA00004132"/>
    </source>
</evidence>
<protein>
    <recommendedName>
        <fullName evidence="5">UDENN domain-containing protein</fullName>
    </recommendedName>
</protein>
<dbReference type="AlphaFoldDB" id="A0A9N7TX80"/>
<dbReference type="SMART" id="SM00801">
    <property type="entry name" value="dDENN"/>
    <property type="match status" value="1"/>
</dbReference>
<feature type="region of interest" description="Disordered" evidence="4">
    <location>
        <begin position="686"/>
        <end position="839"/>
    </location>
</feature>
<dbReference type="SMART" id="SM00799">
    <property type="entry name" value="DENN"/>
    <property type="match status" value="1"/>
</dbReference>
<dbReference type="PROSITE" id="PS50211">
    <property type="entry name" value="DENN"/>
    <property type="match status" value="1"/>
</dbReference>
<evidence type="ECO:0000313" key="7">
    <source>
        <dbReference type="Proteomes" id="UP001153269"/>
    </source>
</evidence>
<dbReference type="InterPro" id="IPR001194">
    <property type="entry name" value="cDENN_dom"/>
</dbReference>
<dbReference type="FunFam" id="3.30.450.200:FF:000003">
    <property type="entry name" value="DENN domain containing 1A"/>
    <property type="match status" value="1"/>
</dbReference>
<feature type="compositionally biased region" description="Basic residues" evidence="4">
    <location>
        <begin position="580"/>
        <end position="589"/>
    </location>
</feature>
<name>A0A9N7TX80_PLEPL</name>
<dbReference type="PANTHER" id="PTHR13196">
    <property type="entry name" value="DENN DOMAIN-CONTAINING"/>
    <property type="match status" value="1"/>
</dbReference>
<feature type="region of interest" description="Disordered" evidence="4">
    <location>
        <begin position="553"/>
        <end position="636"/>
    </location>
</feature>
<feature type="domain" description="UDENN" evidence="5">
    <location>
        <begin position="110"/>
        <end position="493"/>
    </location>
</feature>
<gene>
    <name evidence="6" type="ORF">PLEPLA_LOCUS8232</name>
</gene>
<dbReference type="GO" id="GO:0005085">
    <property type="term" value="F:guanyl-nucleotide exchange factor activity"/>
    <property type="evidence" value="ECO:0007669"/>
    <property type="project" value="UniProtKB-KW"/>
</dbReference>
<feature type="compositionally biased region" description="Polar residues" evidence="4">
    <location>
        <begin position="820"/>
        <end position="839"/>
    </location>
</feature>
<dbReference type="InterPro" id="IPR005113">
    <property type="entry name" value="uDENN_dom"/>
</dbReference>